<dbReference type="CDD" id="cd04301">
    <property type="entry name" value="NAT_SF"/>
    <property type="match status" value="1"/>
</dbReference>
<feature type="domain" description="N-acetyltransferase" evidence="3">
    <location>
        <begin position="3"/>
        <end position="123"/>
    </location>
</feature>
<evidence type="ECO:0000256" key="2">
    <source>
        <dbReference type="ARBA" id="ARBA00023315"/>
    </source>
</evidence>
<dbReference type="PANTHER" id="PTHR43800:SF1">
    <property type="entry name" value="PEPTIDYL-LYSINE N-ACETYLTRANSFERASE YJAB"/>
    <property type="match status" value="1"/>
</dbReference>
<evidence type="ECO:0000313" key="5">
    <source>
        <dbReference type="Proteomes" id="UP000252585"/>
    </source>
</evidence>
<proteinExistence type="predicted"/>
<dbReference type="OrthoDB" id="2189687at2"/>
<gene>
    <name evidence="4" type="ORF">DFR57_11242</name>
</gene>
<name>A0A368XAI7_9BACI</name>
<dbReference type="EMBL" id="QPJJ01000012">
    <property type="protein sequence ID" value="RCW64865.1"/>
    <property type="molecule type" value="Genomic_DNA"/>
</dbReference>
<comment type="caution">
    <text evidence="4">The sequence shown here is derived from an EMBL/GenBank/DDBJ whole genome shotgun (WGS) entry which is preliminary data.</text>
</comment>
<keyword evidence="2" id="KW-0012">Acyltransferase</keyword>
<sequence>MLIRFKKSFEKIAMGLLSFMPDQKEVKKLQQTIKEYETNEKWHLFLWKEEEDILGAVGIIQEDNDIILQHITVNPSHRGVGIGQNMVKSLKEMYKEPYRILPNKQTERFLSKCDVSNSDSENE</sequence>
<dbReference type="AlphaFoldDB" id="A0A368XAI7"/>
<dbReference type="GO" id="GO:0016747">
    <property type="term" value="F:acyltransferase activity, transferring groups other than amino-acyl groups"/>
    <property type="evidence" value="ECO:0007669"/>
    <property type="project" value="InterPro"/>
</dbReference>
<organism evidence="4 5">
    <name type="scientific">Saliterribacillus persicus</name>
    <dbReference type="NCBI Taxonomy" id="930114"/>
    <lineage>
        <taxon>Bacteria</taxon>
        <taxon>Bacillati</taxon>
        <taxon>Bacillota</taxon>
        <taxon>Bacilli</taxon>
        <taxon>Bacillales</taxon>
        <taxon>Bacillaceae</taxon>
        <taxon>Saliterribacillus</taxon>
    </lineage>
</organism>
<reference evidence="4 5" key="1">
    <citation type="submission" date="2018-07" db="EMBL/GenBank/DDBJ databases">
        <title>Genomic Encyclopedia of Type Strains, Phase IV (KMG-IV): sequencing the most valuable type-strain genomes for metagenomic binning, comparative biology and taxonomic classification.</title>
        <authorList>
            <person name="Goeker M."/>
        </authorList>
    </citation>
    <scope>NUCLEOTIDE SEQUENCE [LARGE SCALE GENOMIC DNA]</scope>
    <source>
        <strain evidence="4 5">DSM 27696</strain>
    </source>
</reference>
<dbReference type="RefSeq" id="WP_114353752.1">
    <property type="nucleotide sequence ID" value="NZ_QPJJ01000012.1"/>
</dbReference>
<keyword evidence="5" id="KW-1185">Reference proteome</keyword>
<dbReference type="Proteomes" id="UP000252585">
    <property type="component" value="Unassembled WGS sequence"/>
</dbReference>
<dbReference type="Pfam" id="PF00583">
    <property type="entry name" value="Acetyltransf_1"/>
    <property type="match status" value="1"/>
</dbReference>
<accession>A0A368XAI7</accession>
<dbReference type="Gene3D" id="3.40.630.30">
    <property type="match status" value="1"/>
</dbReference>
<dbReference type="InterPro" id="IPR000182">
    <property type="entry name" value="GNAT_dom"/>
</dbReference>
<dbReference type="InterPro" id="IPR016181">
    <property type="entry name" value="Acyl_CoA_acyltransferase"/>
</dbReference>
<keyword evidence="1" id="KW-0808">Transferase</keyword>
<evidence type="ECO:0000259" key="3">
    <source>
        <dbReference type="PROSITE" id="PS51186"/>
    </source>
</evidence>
<dbReference type="PANTHER" id="PTHR43800">
    <property type="entry name" value="PEPTIDYL-LYSINE N-ACETYLTRANSFERASE YJAB"/>
    <property type="match status" value="1"/>
</dbReference>
<protein>
    <submittedName>
        <fullName evidence="4">Riboflavin biosynthesis RibT protein</fullName>
    </submittedName>
</protein>
<dbReference type="SUPFAM" id="SSF55729">
    <property type="entry name" value="Acyl-CoA N-acyltransferases (Nat)"/>
    <property type="match status" value="1"/>
</dbReference>
<dbReference type="PROSITE" id="PS51186">
    <property type="entry name" value="GNAT"/>
    <property type="match status" value="1"/>
</dbReference>
<evidence type="ECO:0000313" key="4">
    <source>
        <dbReference type="EMBL" id="RCW64865.1"/>
    </source>
</evidence>
<evidence type="ECO:0000256" key="1">
    <source>
        <dbReference type="ARBA" id="ARBA00022679"/>
    </source>
</evidence>